<dbReference type="EMBL" id="SDDZ01000001">
    <property type="protein sequence ID" value="RXJ52422.1"/>
    <property type="molecule type" value="Genomic_DNA"/>
</dbReference>
<dbReference type="Gene3D" id="3.40.630.30">
    <property type="match status" value="1"/>
</dbReference>
<proteinExistence type="predicted"/>
<dbReference type="InterPro" id="IPR016181">
    <property type="entry name" value="Acyl_CoA_acyltransferase"/>
</dbReference>
<sequence length="389" mass="45880">MIYFKRYGSIAQIPPEWNGLVTHDLFLHTTYLKALEDAAPETIYLHYIGVFNDDILVGIAIVQRVKLYAKDMFRKASSSKLRSILKDGLTRILKGNILVVGNLTHTGQHGLYFNPNLISQDLFLKTLLEAIDDLKNHISKENHKSIRAILFKDYFQDDSIHKSSKLLDKYGLYPIDVQPNMILDIRPHWHNMDDYFKDLNKKYKTRYKRAKKKLGNITSRELNEEAIFNTSEHLHRLYKNVSNNASFNTFVLPEHHFYTYKLQLKEKFRIFGYYLDDELIGFYTLILNNETLETYFLGYEEANQYDHQLYLNMLYEMMAFGINHGFKTIVYARTAMEIKSSVGAQPKAMSMYFKHTNLFLNGLFKPIFKLMDPEQRWEERHPFKNSEDS</sequence>
<comment type="caution">
    <text evidence="2">The sequence shown here is derived from an EMBL/GenBank/DDBJ whole genome shotgun (WGS) entry which is preliminary data.</text>
</comment>
<dbReference type="InterPro" id="IPR038740">
    <property type="entry name" value="BioF2-like_GNAT_dom"/>
</dbReference>
<dbReference type="Proteomes" id="UP000289792">
    <property type="component" value="Unassembled WGS sequence"/>
</dbReference>
<reference evidence="2 3" key="1">
    <citation type="submission" date="2019-01" db="EMBL/GenBank/DDBJ databases">
        <title>Genome sequence of the Antarctic species Gelidibacter gilvus ACAM 158(T).</title>
        <authorList>
            <person name="Bowman J.P."/>
        </authorList>
    </citation>
    <scope>NUCLEOTIDE SEQUENCE [LARGE SCALE GENOMIC DNA]</scope>
    <source>
        <strain evidence="2 3">IC158</strain>
    </source>
</reference>
<accession>A0A4Q0XJQ8</accession>
<dbReference type="SUPFAM" id="SSF55729">
    <property type="entry name" value="Acyl-CoA N-acyltransferases (Nat)"/>
    <property type="match status" value="1"/>
</dbReference>
<dbReference type="GO" id="GO:0016740">
    <property type="term" value="F:transferase activity"/>
    <property type="evidence" value="ECO:0007669"/>
    <property type="project" value="UniProtKB-KW"/>
</dbReference>
<dbReference type="Pfam" id="PF13480">
    <property type="entry name" value="Acetyltransf_6"/>
    <property type="match status" value="1"/>
</dbReference>
<evidence type="ECO:0000313" key="2">
    <source>
        <dbReference type="EMBL" id="RXJ52422.1"/>
    </source>
</evidence>
<protein>
    <submittedName>
        <fullName evidence="2">GNAT family N-acetyltransferase</fullName>
    </submittedName>
</protein>
<gene>
    <name evidence="2" type="ORF">ESZ48_01615</name>
</gene>
<evidence type="ECO:0000259" key="1">
    <source>
        <dbReference type="Pfam" id="PF13480"/>
    </source>
</evidence>
<dbReference type="OrthoDB" id="240921at2"/>
<keyword evidence="2" id="KW-0808">Transferase</keyword>
<feature type="domain" description="BioF2-like acetyltransferase" evidence="1">
    <location>
        <begin position="202"/>
        <end position="337"/>
    </location>
</feature>
<keyword evidence="3" id="KW-1185">Reference proteome</keyword>
<dbReference type="AlphaFoldDB" id="A0A4Q0XJQ8"/>
<evidence type="ECO:0000313" key="3">
    <source>
        <dbReference type="Proteomes" id="UP000289792"/>
    </source>
</evidence>
<dbReference type="RefSeq" id="WP_129015557.1">
    <property type="nucleotide sequence ID" value="NZ_SDDZ01000001.1"/>
</dbReference>
<name>A0A4Q0XJQ8_9FLAO</name>
<organism evidence="2 3">
    <name type="scientific">Gelidibacter gilvus</name>
    <dbReference type="NCBI Taxonomy" id="59602"/>
    <lineage>
        <taxon>Bacteria</taxon>
        <taxon>Pseudomonadati</taxon>
        <taxon>Bacteroidota</taxon>
        <taxon>Flavobacteriia</taxon>
        <taxon>Flavobacteriales</taxon>
        <taxon>Flavobacteriaceae</taxon>
        <taxon>Gelidibacter</taxon>
    </lineage>
</organism>